<proteinExistence type="inferred from homology"/>
<dbReference type="Gene3D" id="3.90.1720.10">
    <property type="entry name" value="endopeptidase domain like (from Nostoc punctiforme)"/>
    <property type="match status" value="1"/>
</dbReference>
<dbReference type="PROSITE" id="PS51935">
    <property type="entry name" value="NLPC_P60"/>
    <property type="match status" value="1"/>
</dbReference>
<dbReference type="EMBL" id="QXJM01000030">
    <property type="protein sequence ID" value="RIE03873.1"/>
    <property type="molecule type" value="Genomic_DNA"/>
</dbReference>
<keyword evidence="4" id="KW-0788">Thiol protease</keyword>
<dbReference type="InterPro" id="IPR051202">
    <property type="entry name" value="Peptidase_C40"/>
</dbReference>
<evidence type="ECO:0000256" key="3">
    <source>
        <dbReference type="ARBA" id="ARBA00022801"/>
    </source>
</evidence>
<dbReference type="GO" id="GO:0006508">
    <property type="term" value="P:proteolysis"/>
    <property type="evidence" value="ECO:0007669"/>
    <property type="project" value="UniProtKB-KW"/>
</dbReference>
<evidence type="ECO:0000256" key="5">
    <source>
        <dbReference type="SAM" id="SignalP"/>
    </source>
</evidence>
<dbReference type="GO" id="GO:0008234">
    <property type="term" value="F:cysteine-type peptidase activity"/>
    <property type="evidence" value="ECO:0007669"/>
    <property type="project" value="UniProtKB-KW"/>
</dbReference>
<feature type="signal peptide" evidence="5">
    <location>
        <begin position="1"/>
        <end position="28"/>
    </location>
</feature>
<dbReference type="Pfam" id="PF08239">
    <property type="entry name" value="SH3_3"/>
    <property type="match status" value="2"/>
</dbReference>
<keyword evidence="3 8" id="KW-0378">Hydrolase</keyword>
<sequence>MEVLHMRRQIAIALAALSLLLTVPSITAAAAKNGSAVVVSSVSFRTAPSTSSSVMKYLKAGEKVVLLEQPNDYWYKVKDASGTIGYISSGEKYVNVVTPIQETAVGANAVAVGSVTFRTKPSTSGERIRYLKVGEPIVVTAREGAYWYAVTDANGVSGYVSNSSAYIKLTGTIPQPSQPSKPTADQQIEAVIAAGMRYLGTPYEYGSSRDNTATFDCSDFVRQAFFDGLNKLLPADSRQQGEFVRANGSVQTDWHQLKRGDLMFFMDYKGTKAASYTGKKPFSEKITHVAIYLGNGQMLHTYSVDSGGVRTNAIGGNHWEYRFLYGGSAL</sequence>
<accession>A0A398CMP1</accession>
<dbReference type="Proteomes" id="UP000266340">
    <property type="component" value="Unassembled WGS sequence"/>
</dbReference>
<dbReference type="PROSITE" id="PS51781">
    <property type="entry name" value="SH3B"/>
    <property type="match status" value="1"/>
</dbReference>
<dbReference type="AlphaFoldDB" id="A0A398CMP1"/>
<keyword evidence="5" id="KW-0732">Signal</keyword>
<evidence type="ECO:0000256" key="2">
    <source>
        <dbReference type="ARBA" id="ARBA00022670"/>
    </source>
</evidence>
<feature type="domain" description="NlpC/P60" evidence="7">
    <location>
        <begin position="185"/>
        <end position="330"/>
    </location>
</feature>
<dbReference type="InterPro" id="IPR038765">
    <property type="entry name" value="Papain-like_cys_pep_sf"/>
</dbReference>
<keyword evidence="9" id="KW-1185">Reference proteome</keyword>
<dbReference type="Pfam" id="PF00877">
    <property type="entry name" value="NLPC_P60"/>
    <property type="match status" value="1"/>
</dbReference>
<dbReference type="PANTHER" id="PTHR47053:SF1">
    <property type="entry name" value="MUREIN DD-ENDOPEPTIDASE MEPH-RELATED"/>
    <property type="match status" value="1"/>
</dbReference>
<dbReference type="InterPro" id="IPR003646">
    <property type="entry name" value="SH3-like_bac-type"/>
</dbReference>
<reference evidence="8 9" key="1">
    <citation type="submission" date="2018-09" db="EMBL/GenBank/DDBJ databases">
        <title>Cohnella cavernae sp. nov., isolated from a karst cave.</title>
        <authorList>
            <person name="Zhu H."/>
        </authorList>
    </citation>
    <scope>NUCLEOTIDE SEQUENCE [LARGE SCALE GENOMIC DNA]</scope>
    <source>
        <strain evidence="8 9">K2E09-144</strain>
    </source>
</reference>
<evidence type="ECO:0000256" key="1">
    <source>
        <dbReference type="ARBA" id="ARBA00007074"/>
    </source>
</evidence>
<feature type="domain" description="SH3b" evidence="6">
    <location>
        <begin position="32"/>
        <end position="96"/>
    </location>
</feature>
<keyword evidence="2" id="KW-0645">Protease</keyword>
<name>A0A398CMP1_9BACL</name>
<dbReference type="InterPro" id="IPR000064">
    <property type="entry name" value="NLP_P60_dom"/>
</dbReference>
<organism evidence="8 9">
    <name type="scientific">Cohnella faecalis</name>
    <dbReference type="NCBI Taxonomy" id="2315694"/>
    <lineage>
        <taxon>Bacteria</taxon>
        <taxon>Bacillati</taxon>
        <taxon>Bacillota</taxon>
        <taxon>Bacilli</taxon>
        <taxon>Bacillales</taxon>
        <taxon>Paenibacillaceae</taxon>
        <taxon>Cohnella</taxon>
    </lineage>
</organism>
<evidence type="ECO:0000313" key="9">
    <source>
        <dbReference type="Proteomes" id="UP000266340"/>
    </source>
</evidence>
<comment type="similarity">
    <text evidence="1">Belongs to the peptidase C40 family.</text>
</comment>
<gene>
    <name evidence="8" type="ORF">D3H35_09445</name>
</gene>
<dbReference type="SMART" id="SM00287">
    <property type="entry name" value="SH3b"/>
    <property type="match status" value="2"/>
</dbReference>
<evidence type="ECO:0000259" key="6">
    <source>
        <dbReference type="PROSITE" id="PS51781"/>
    </source>
</evidence>
<dbReference type="SUPFAM" id="SSF54001">
    <property type="entry name" value="Cysteine proteinases"/>
    <property type="match status" value="1"/>
</dbReference>
<evidence type="ECO:0000256" key="4">
    <source>
        <dbReference type="ARBA" id="ARBA00022807"/>
    </source>
</evidence>
<dbReference type="OrthoDB" id="9813118at2"/>
<comment type="caution">
    <text evidence="8">The sequence shown here is derived from an EMBL/GenBank/DDBJ whole genome shotgun (WGS) entry which is preliminary data.</text>
</comment>
<evidence type="ECO:0000313" key="8">
    <source>
        <dbReference type="EMBL" id="RIE03873.1"/>
    </source>
</evidence>
<protein>
    <submittedName>
        <fullName evidence="8">Hydrolase Nlp/P60</fullName>
    </submittedName>
</protein>
<dbReference type="Gene3D" id="2.30.30.40">
    <property type="entry name" value="SH3 Domains"/>
    <property type="match status" value="2"/>
</dbReference>
<evidence type="ECO:0000259" key="7">
    <source>
        <dbReference type="PROSITE" id="PS51935"/>
    </source>
</evidence>
<dbReference type="PANTHER" id="PTHR47053">
    <property type="entry name" value="MUREIN DD-ENDOPEPTIDASE MEPH-RELATED"/>
    <property type="match status" value="1"/>
</dbReference>
<feature type="chain" id="PRO_5038406653" evidence="5">
    <location>
        <begin position="29"/>
        <end position="330"/>
    </location>
</feature>